<evidence type="ECO:0000256" key="8">
    <source>
        <dbReference type="SAM" id="Phobius"/>
    </source>
</evidence>
<dbReference type="PANTHER" id="PTHR43528">
    <property type="entry name" value="ALPHA-KETOGLUTARATE PERMEASE"/>
    <property type="match status" value="1"/>
</dbReference>
<dbReference type="InterPro" id="IPR005828">
    <property type="entry name" value="MFS_sugar_transport-like"/>
</dbReference>
<feature type="transmembrane region" description="Helical" evidence="8">
    <location>
        <begin position="45"/>
        <end position="69"/>
    </location>
</feature>
<sequence>MKPSLSKKVVVAAVLGNALEFYDFAAYAFFAVYIGQAFFPASTPIASLLLSLGVFGVGFVFRPLGGVLIGAFADSAGRRPAMLLTIVLITTGTVGLALTPSYSSIGLAAPIIVILCRLVQGLAIGGEVGPASAFLIEIAPSGRRGLYGSWQLASQGLAALAAGTIGFVLSLLLDKADLATWGWRVPFLLSLLLVPVGLYLRRMMPETLEKRATTAPSWGIALGQQIRLLVIAVLIILGGTVSTYVGVYMTTYAIATLHLPPSTALMATVVGGLTTTVFALLGGWMSDIYGRRFIILAPRVLTAFVTVPSFLLLNALPSAGTLYLATFALTALTAMSAAVTLTAVPELLPPSVRAGGFAIAYAAGASLFGGTTQVVVTWLIGVTGDPTSPAWYVTGAALVSIIAILALPASGQPNANSVRDLR</sequence>
<dbReference type="Pfam" id="PF00083">
    <property type="entry name" value="Sugar_tr"/>
    <property type="match status" value="2"/>
</dbReference>
<dbReference type="EMBL" id="BKAJ01000057">
    <property type="protein sequence ID" value="GEP56166.1"/>
    <property type="molecule type" value="Genomic_DNA"/>
</dbReference>
<evidence type="ECO:0000256" key="3">
    <source>
        <dbReference type="ARBA" id="ARBA00022475"/>
    </source>
</evidence>
<dbReference type="GO" id="GO:0005886">
    <property type="term" value="C:plasma membrane"/>
    <property type="evidence" value="ECO:0007669"/>
    <property type="project" value="UniProtKB-SubCell"/>
</dbReference>
<dbReference type="PROSITE" id="PS00217">
    <property type="entry name" value="SUGAR_TRANSPORT_2"/>
    <property type="match status" value="1"/>
</dbReference>
<keyword evidence="11" id="KW-1185">Reference proteome</keyword>
<dbReference type="GO" id="GO:0015293">
    <property type="term" value="F:symporter activity"/>
    <property type="evidence" value="ECO:0007669"/>
    <property type="project" value="UniProtKB-KW"/>
</dbReference>
<gene>
    <name evidence="10" type="ORF">RSO01_33320</name>
</gene>
<keyword evidence="6 8" id="KW-1133">Transmembrane helix</keyword>
<organism evidence="10 11">
    <name type="scientific">Reyranella soli</name>
    <dbReference type="NCBI Taxonomy" id="1230389"/>
    <lineage>
        <taxon>Bacteria</taxon>
        <taxon>Pseudomonadati</taxon>
        <taxon>Pseudomonadota</taxon>
        <taxon>Alphaproteobacteria</taxon>
        <taxon>Hyphomicrobiales</taxon>
        <taxon>Reyranellaceae</taxon>
        <taxon>Reyranella</taxon>
    </lineage>
</organism>
<feature type="transmembrane region" description="Helical" evidence="8">
    <location>
        <begin position="21"/>
        <end position="39"/>
    </location>
</feature>
<dbReference type="InterPro" id="IPR036259">
    <property type="entry name" value="MFS_trans_sf"/>
</dbReference>
<keyword evidence="4 8" id="KW-0812">Transmembrane</keyword>
<feature type="transmembrane region" description="Helical" evidence="8">
    <location>
        <begin position="293"/>
        <end position="316"/>
    </location>
</feature>
<name>A0A512NB41_9HYPH</name>
<feature type="transmembrane region" description="Helical" evidence="8">
    <location>
        <begin position="105"/>
        <end position="125"/>
    </location>
</feature>
<keyword evidence="3" id="KW-1003">Cell membrane</keyword>
<dbReference type="RefSeq" id="WP_246158489.1">
    <property type="nucleotide sequence ID" value="NZ_BKAJ01000057.1"/>
</dbReference>
<dbReference type="SUPFAM" id="SSF103473">
    <property type="entry name" value="MFS general substrate transporter"/>
    <property type="match status" value="1"/>
</dbReference>
<evidence type="ECO:0000313" key="10">
    <source>
        <dbReference type="EMBL" id="GEP56166.1"/>
    </source>
</evidence>
<keyword evidence="5" id="KW-0769">Symport</keyword>
<dbReference type="Proteomes" id="UP000321058">
    <property type="component" value="Unassembled WGS sequence"/>
</dbReference>
<evidence type="ECO:0000256" key="5">
    <source>
        <dbReference type="ARBA" id="ARBA00022847"/>
    </source>
</evidence>
<evidence type="ECO:0000256" key="1">
    <source>
        <dbReference type="ARBA" id="ARBA00004651"/>
    </source>
</evidence>
<dbReference type="PANTHER" id="PTHR43528:SF3">
    <property type="entry name" value="CITRATE-PROTON SYMPORTER"/>
    <property type="match status" value="1"/>
</dbReference>
<evidence type="ECO:0000259" key="9">
    <source>
        <dbReference type="PROSITE" id="PS50850"/>
    </source>
</evidence>
<reference evidence="10 11" key="1">
    <citation type="submission" date="2019-07" db="EMBL/GenBank/DDBJ databases">
        <title>Whole genome shotgun sequence of Reyranella soli NBRC 108950.</title>
        <authorList>
            <person name="Hosoyama A."/>
            <person name="Uohara A."/>
            <person name="Ohji S."/>
            <person name="Ichikawa N."/>
        </authorList>
    </citation>
    <scope>NUCLEOTIDE SEQUENCE [LARGE SCALE GENOMIC DNA]</scope>
    <source>
        <strain evidence="10 11">NBRC 108950</strain>
    </source>
</reference>
<feature type="transmembrane region" description="Helical" evidence="8">
    <location>
        <begin position="181"/>
        <end position="200"/>
    </location>
</feature>
<feature type="transmembrane region" description="Helical" evidence="8">
    <location>
        <begin position="322"/>
        <end position="344"/>
    </location>
</feature>
<feature type="transmembrane region" description="Helical" evidence="8">
    <location>
        <begin position="81"/>
        <end position="99"/>
    </location>
</feature>
<feature type="transmembrane region" description="Helical" evidence="8">
    <location>
        <begin position="228"/>
        <end position="250"/>
    </location>
</feature>
<evidence type="ECO:0000256" key="6">
    <source>
        <dbReference type="ARBA" id="ARBA00022989"/>
    </source>
</evidence>
<dbReference type="PROSITE" id="PS50850">
    <property type="entry name" value="MFS"/>
    <property type="match status" value="1"/>
</dbReference>
<feature type="domain" description="Major facilitator superfamily (MFS) profile" evidence="9">
    <location>
        <begin position="9"/>
        <end position="412"/>
    </location>
</feature>
<evidence type="ECO:0000256" key="2">
    <source>
        <dbReference type="ARBA" id="ARBA00022448"/>
    </source>
</evidence>
<dbReference type="InterPro" id="IPR005829">
    <property type="entry name" value="Sugar_transporter_CS"/>
</dbReference>
<dbReference type="Gene3D" id="1.20.1250.20">
    <property type="entry name" value="MFS general substrate transporter like domains"/>
    <property type="match status" value="2"/>
</dbReference>
<evidence type="ECO:0000256" key="4">
    <source>
        <dbReference type="ARBA" id="ARBA00022692"/>
    </source>
</evidence>
<dbReference type="FunFam" id="1.20.1250.20:FF:000001">
    <property type="entry name" value="Dicarboxylate MFS transporter"/>
    <property type="match status" value="1"/>
</dbReference>
<proteinExistence type="predicted"/>
<accession>A0A512NB41</accession>
<dbReference type="PROSITE" id="PS00216">
    <property type="entry name" value="SUGAR_TRANSPORT_1"/>
    <property type="match status" value="2"/>
</dbReference>
<keyword evidence="2" id="KW-0813">Transport</keyword>
<feature type="transmembrane region" description="Helical" evidence="8">
    <location>
        <begin position="356"/>
        <end position="378"/>
    </location>
</feature>
<keyword evidence="7 8" id="KW-0472">Membrane</keyword>
<feature type="transmembrane region" description="Helical" evidence="8">
    <location>
        <begin position="390"/>
        <end position="409"/>
    </location>
</feature>
<protein>
    <submittedName>
        <fullName evidence="10">MFS transporter</fullName>
    </submittedName>
</protein>
<comment type="caution">
    <text evidence="10">The sequence shown here is derived from an EMBL/GenBank/DDBJ whole genome shotgun (WGS) entry which is preliminary data.</text>
</comment>
<feature type="transmembrane region" description="Helical" evidence="8">
    <location>
        <begin position="146"/>
        <end position="169"/>
    </location>
</feature>
<comment type="subcellular location">
    <subcellularLocation>
        <location evidence="1">Cell membrane</location>
        <topology evidence="1">Multi-pass membrane protein</topology>
    </subcellularLocation>
</comment>
<dbReference type="InterPro" id="IPR051084">
    <property type="entry name" value="H+-coupled_symporters"/>
</dbReference>
<feature type="transmembrane region" description="Helical" evidence="8">
    <location>
        <begin position="262"/>
        <end position="281"/>
    </location>
</feature>
<dbReference type="InterPro" id="IPR020846">
    <property type="entry name" value="MFS_dom"/>
</dbReference>
<evidence type="ECO:0000256" key="7">
    <source>
        <dbReference type="ARBA" id="ARBA00023136"/>
    </source>
</evidence>
<evidence type="ECO:0000313" key="11">
    <source>
        <dbReference type="Proteomes" id="UP000321058"/>
    </source>
</evidence>
<dbReference type="AlphaFoldDB" id="A0A512NB41"/>